<keyword evidence="3" id="KW-0479">Metal-binding</keyword>
<proteinExistence type="inferred from homology"/>
<evidence type="ECO:0000256" key="3">
    <source>
        <dbReference type="ARBA" id="ARBA00022723"/>
    </source>
</evidence>
<comment type="cofactor">
    <cofactor evidence="1">
        <name>Mg(2+)</name>
        <dbReference type="ChEBI" id="CHEBI:18420"/>
    </cofactor>
</comment>
<dbReference type="EC" id="3.1.3.-" evidence="5"/>
<sequence length="220" mass="24525">MTIACILFDCDGTLVDSEMLASRAYQQLFSQFGVELDTQQVHDRYKGMKVYDILASLAATHSVLPSPHELEPAFRENLTRLMEEELTVIDGVEELISSIAVPIGVVSNGPREKIQHSMRLTGLDRWFGEHLYSAFDYQCWKPDPLLLIKACEALNVAPADTILVDDSVSGVLAGINAGMKVWYFAEIPDPGLARRPEVHVFTKMSELPDLWRSAGMDVVK</sequence>
<evidence type="ECO:0000256" key="2">
    <source>
        <dbReference type="ARBA" id="ARBA00006171"/>
    </source>
</evidence>
<evidence type="ECO:0000256" key="1">
    <source>
        <dbReference type="ARBA" id="ARBA00001946"/>
    </source>
</evidence>
<dbReference type="InterPro" id="IPR023198">
    <property type="entry name" value="PGP-like_dom2"/>
</dbReference>
<keyword evidence="4" id="KW-0460">Magnesium</keyword>
<dbReference type="Gene3D" id="1.10.150.240">
    <property type="entry name" value="Putative phosphatase, domain 2"/>
    <property type="match status" value="1"/>
</dbReference>
<protein>
    <submittedName>
        <fullName evidence="5">6-phosphogluconate phosphatase</fullName>
        <ecNumber evidence="5">3.1.3.-</ecNumber>
    </submittedName>
</protein>
<dbReference type="PANTHER" id="PTHR46193">
    <property type="entry name" value="6-PHOSPHOGLUCONATE PHOSPHATASE"/>
    <property type="match status" value="1"/>
</dbReference>
<organism evidence="5">
    <name type="scientific">Acerihabitans sp. KWT182</name>
    <dbReference type="NCBI Taxonomy" id="3157919"/>
    <lineage>
        <taxon>Bacteria</taxon>
        <taxon>Pseudomonadati</taxon>
        <taxon>Pseudomonadota</taxon>
        <taxon>Gammaproteobacteria</taxon>
        <taxon>Enterobacterales</taxon>
        <taxon>Pectobacteriaceae</taxon>
        <taxon>Acerihabitans</taxon>
    </lineage>
</organism>
<dbReference type="GO" id="GO:0016787">
    <property type="term" value="F:hydrolase activity"/>
    <property type="evidence" value="ECO:0007669"/>
    <property type="project" value="UniProtKB-KW"/>
</dbReference>
<name>A0AAU7QBW9_9GAMM</name>
<accession>A0AAU7QBW9</accession>
<dbReference type="SFLD" id="SFLDS00003">
    <property type="entry name" value="Haloacid_Dehalogenase"/>
    <property type="match status" value="1"/>
</dbReference>
<dbReference type="NCBIfam" id="NF007854">
    <property type="entry name" value="PRK10563.1"/>
    <property type="match status" value="1"/>
</dbReference>
<keyword evidence="5" id="KW-0378">Hydrolase</keyword>
<reference evidence="5" key="1">
    <citation type="submission" date="2024-06" db="EMBL/GenBank/DDBJ databases">
        <authorList>
            <person name="Coelho C."/>
            <person name="Bento M."/>
            <person name="Garcia E."/>
            <person name="Camelo A."/>
            <person name="Brandao I."/>
            <person name="Espirito Santo C."/>
            <person name="Trovao J."/>
            <person name="Verissimo A."/>
            <person name="Costa J."/>
            <person name="Tiago I."/>
        </authorList>
    </citation>
    <scope>NUCLEOTIDE SEQUENCE</scope>
    <source>
        <strain evidence="5">KWT182</strain>
    </source>
</reference>
<dbReference type="SFLD" id="SFLDG01135">
    <property type="entry name" value="C1.5.6:_HAD__Beta-PGM__Phospha"/>
    <property type="match status" value="1"/>
</dbReference>
<dbReference type="Gene3D" id="3.40.50.1000">
    <property type="entry name" value="HAD superfamily/HAD-like"/>
    <property type="match status" value="1"/>
</dbReference>
<comment type="similarity">
    <text evidence="2">Belongs to the HAD-like hydrolase superfamily. CbbY/CbbZ/Gph/YieH family.</text>
</comment>
<dbReference type="GO" id="GO:0046872">
    <property type="term" value="F:metal ion binding"/>
    <property type="evidence" value="ECO:0007669"/>
    <property type="project" value="UniProtKB-KW"/>
</dbReference>
<dbReference type="PRINTS" id="PR00413">
    <property type="entry name" value="HADHALOGNASE"/>
</dbReference>
<dbReference type="AlphaFoldDB" id="A0AAU7QBW9"/>
<dbReference type="InterPro" id="IPR006439">
    <property type="entry name" value="HAD-SF_hydro_IA"/>
</dbReference>
<dbReference type="PANTHER" id="PTHR46193:SF10">
    <property type="entry name" value="6-PHOSPHOGLUCONATE PHOSPHATASE"/>
    <property type="match status" value="1"/>
</dbReference>
<gene>
    <name evidence="5" type="primary">yieH</name>
    <name evidence="5" type="ORF">ABK905_03545</name>
</gene>
<dbReference type="SFLD" id="SFLDG01129">
    <property type="entry name" value="C1.5:_HAD__Beta-PGM__Phosphata"/>
    <property type="match status" value="1"/>
</dbReference>
<dbReference type="Pfam" id="PF13419">
    <property type="entry name" value="HAD_2"/>
    <property type="match status" value="1"/>
</dbReference>
<dbReference type="EMBL" id="CP157947">
    <property type="protein sequence ID" value="XBS70346.1"/>
    <property type="molecule type" value="Genomic_DNA"/>
</dbReference>
<dbReference type="SUPFAM" id="SSF56784">
    <property type="entry name" value="HAD-like"/>
    <property type="match status" value="1"/>
</dbReference>
<evidence type="ECO:0000256" key="4">
    <source>
        <dbReference type="ARBA" id="ARBA00022842"/>
    </source>
</evidence>
<dbReference type="InterPro" id="IPR023214">
    <property type="entry name" value="HAD_sf"/>
</dbReference>
<dbReference type="InterPro" id="IPR051600">
    <property type="entry name" value="Beta-PGM-like"/>
</dbReference>
<dbReference type="InterPro" id="IPR036412">
    <property type="entry name" value="HAD-like_sf"/>
</dbReference>
<dbReference type="InterPro" id="IPR041492">
    <property type="entry name" value="HAD_2"/>
</dbReference>
<dbReference type="NCBIfam" id="TIGR01509">
    <property type="entry name" value="HAD-SF-IA-v3"/>
    <property type="match status" value="1"/>
</dbReference>
<evidence type="ECO:0000313" key="5">
    <source>
        <dbReference type="EMBL" id="XBS70346.1"/>
    </source>
</evidence>